<dbReference type="PANTHER" id="PTHR48228:SF4">
    <property type="entry name" value="BLR3030 PROTEIN"/>
    <property type="match status" value="1"/>
</dbReference>
<evidence type="ECO:0000313" key="3">
    <source>
        <dbReference type="Proteomes" id="UP000019805"/>
    </source>
</evidence>
<evidence type="ECO:0000313" key="2">
    <source>
        <dbReference type="EMBL" id="CDM22850.1"/>
    </source>
</evidence>
<dbReference type="eggNOG" id="COG1804">
    <property type="taxonomic scope" value="Bacteria"/>
</dbReference>
<gene>
    <name evidence="2" type="ORF">BN940_01871</name>
</gene>
<dbReference type="InterPro" id="IPR003673">
    <property type="entry name" value="CoA-Trfase_fam_III"/>
</dbReference>
<dbReference type="GO" id="GO:0016740">
    <property type="term" value="F:transferase activity"/>
    <property type="evidence" value="ECO:0007669"/>
    <property type="project" value="UniProtKB-KW"/>
</dbReference>
<accession>W8X8C8</accession>
<dbReference type="AlphaFoldDB" id="W8X8C8"/>
<dbReference type="SUPFAM" id="SSF89796">
    <property type="entry name" value="CoA-transferase family III (CaiB/BaiF)"/>
    <property type="match status" value="2"/>
</dbReference>
<dbReference type="InterPro" id="IPR050509">
    <property type="entry name" value="CoA-transferase_III"/>
</dbReference>
<dbReference type="KEGG" id="cdn:BN940_01871"/>
<dbReference type="STRING" id="1437824.BN940_01871"/>
<evidence type="ECO:0000256" key="1">
    <source>
        <dbReference type="SAM" id="MobiDB-lite"/>
    </source>
</evidence>
<keyword evidence="3" id="KW-1185">Reference proteome</keyword>
<dbReference type="Gene3D" id="3.40.50.10540">
    <property type="entry name" value="Crotonobetainyl-coa:carnitine coa-transferase, domain 1"/>
    <property type="match status" value="1"/>
</dbReference>
<organism evidence="2 3">
    <name type="scientific">Castellaniella defragrans (strain DSM 12143 / CCUG 39792 / 65Phen)</name>
    <name type="common">Alcaligenes defragrans</name>
    <dbReference type="NCBI Taxonomy" id="1437824"/>
    <lineage>
        <taxon>Bacteria</taxon>
        <taxon>Pseudomonadati</taxon>
        <taxon>Pseudomonadota</taxon>
        <taxon>Betaproteobacteria</taxon>
        <taxon>Burkholderiales</taxon>
        <taxon>Alcaligenaceae</taxon>
        <taxon>Castellaniella</taxon>
    </lineage>
</organism>
<protein>
    <submittedName>
        <fullName evidence="2">CoA transferase, CAIB/BAIF family</fullName>
    </submittedName>
</protein>
<proteinExistence type="predicted"/>
<dbReference type="InterPro" id="IPR023606">
    <property type="entry name" value="CoA-Trfase_III_dom_1_sf"/>
</dbReference>
<name>W8X8C8_CASD6</name>
<dbReference type="Pfam" id="PF02515">
    <property type="entry name" value="CoA_transf_3"/>
    <property type="match status" value="1"/>
</dbReference>
<dbReference type="EMBL" id="HG916765">
    <property type="protein sequence ID" value="CDM22850.1"/>
    <property type="molecule type" value="Genomic_DNA"/>
</dbReference>
<reference evidence="2 3" key="1">
    <citation type="journal article" date="2014" name="BMC Microbiol.">
        <title>The oxygen-independent metabolism of cyclic monoterpenes in Castellaniella defragrans 65Phen.</title>
        <authorList>
            <person name="Petasch J."/>
            <person name="Disch E.M."/>
            <person name="Markert S."/>
            <person name="Becher D."/>
            <person name="Schweder T."/>
            <person name="Huttel B."/>
            <person name="Reinhardt R."/>
            <person name="Harder J."/>
        </authorList>
    </citation>
    <scope>NUCLEOTIDE SEQUENCE [LARGE SCALE GENOMIC DNA]</scope>
    <source>
        <strain evidence="2">65Phen</strain>
    </source>
</reference>
<dbReference type="Proteomes" id="UP000019805">
    <property type="component" value="Chromosome"/>
</dbReference>
<dbReference type="PATRIC" id="fig|1437824.5.peg.372"/>
<dbReference type="PANTHER" id="PTHR48228">
    <property type="entry name" value="SUCCINYL-COA--D-CITRAMALATE COA-TRANSFERASE"/>
    <property type="match status" value="1"/>
</dbReference>
<sequence>MEMLAHGGRIMDVESSDHIGMLRQMLAALDADADAPPGALRVEGRAGLASRYPVSGLACAAIGSAALMLARWARPGDPPSVLLDRALASWWFGYSIRPQGWKRPDVRDAVTGDYAARDGWIRLHANAAHHRHRALAALGLPDDAARAAVAERIRGESAEALEAAIVERGGCAAALRPPAAWRDHPQGRAVAAEPLVHRLPGSAAAPDGGGVNGGGAAGGGMASGETTFGGMHAPDPRRPLAGIRVLDLTRVLAGPAATRFLAAYGAQVLRLDPADWDEPGMIPEVTVGKRCAFLDLRSPAGQDRFRRLLAGADVLVHGYRPGALDALGLDAETRQALRPGLVDVCLDAWGWTGPWRGRRGFDSLVQMSAGIAWAGEDAAPDPLPVQALDQSAGYLMAACALRGLALRRETGRGGGWRVSLARMARLLQEAADAAPGAPAQDAPALGPAPDAAYDPAIEPTGWGPAQRLRAPCRVAGARWGWDLPAGPLRSGPPDWW</sequence>
<keyword evidence="2" id="KW-0808">Transferase</keyword>
<feature type="region of interest" description="Disordered" evidence="1">
    <location>
        <begin position="432"/>
        <end position="452"/>
    </location>
</feature>
<dbReference type="HOGENOM" id="CLU_021588_0_1_4"/>